<evidence type="ECO:0000256" key="14">
    <source>
        <dbReference type="ARBA" id="ARBA00048988"/>
    </source>
</evidence>
<dbReference type="Gene3D" id="1.10.150.20">
    <property type="entry name" value="5' to 3' exonuclease, C-terminal subdomain"/>
    <property type="match status" value="1"/>
</dbReference>
<evidence type="ECO:0000313" key="19">
    <source>
        <dbReference type="Proteomes" id="UP000199318"/>
    </source>
</evidence>
<feature type="domain" description="Helicase C-terminal" evidence="17">
    <location>
        <begin position="447"/>
        <end position="606"/>
    </location>
</feature>
<dbReference type="SUPFAM" id="SSF52540">
    <property type="entry name" value="P-loop containing nucleoside triphosphate hydrolases"/>
    <property type="match status" value="2"/>
</dbReference>
<feature type="domain" description="Helicase ATP-binding" evidence="16">
    <location>
        <begin position="267"/>
        <end position="428"/>
    </location>
</feature>
<dbReference type="Gene3D" id="2.40.50.140">
    <property type="entry name" value="Nucleic acid-binding proteins"/>
    <property type="match status" value="1"/>
</dbReference>
<evidence type="ECO:0000259" key="16">
    <source>
        <dbReference type="PROSITE" id="PS51192"/>
    </source>
</evidence>
<evidence type="ECO:0000256" key="15">
    <source>
        <dbReference type="RuleBase" id="RU363016"/>
    </source>
</evidence>
<dbReference type="GO" id="GO:0006310">
    <property type="term" value="P:DNA recombination"/>
    <property type="evidence" value="ECO:0007669"/>
    <property type="project" value="UniProtKB-UniRule"/>
</dbReference>
<comment type="caution">
    <text evidence="18">The sequence shown here is derived from an EMBL/GenBank/DDBJ whole genome shotgun (WGS) entry which is preliminary data.</text>
</comment>
<dbReference type="NCBIfam" id="TIGR00643">
    <property type="entry name" value="recG"/>
    <property type="match status" value="1"/>
</dbReference>
<dbReference type="InterPro" id="IPR001650">
    <property type="entry name" value="Helicase_C-like"/>
</dbReference>
<dbReference type="CDD" id="cd17992">
    <property type="entry name" value="DEXHc_RecG"/>
    <property type="match status" value="1"/>
</dbReference>
<comment type="similarity">
    <text evidence="1 15">Belongs to the helicase family. RecG subfamily.</text>
</comment>
<dbReference type="InterPro" id="IPR011545">
    <property type="entry name" value="DEAD/DEAH_box_helicase_dom"/>
</dbReference>
<evidence type="ECO:0000256" key="13">
    <source>
        <dbReference type="ARBA" id="ARBA00034808"/>
    </source>
</evidence>
<dbReference type="InterPro" id="IPR012340">
    <property type="entry name" value="NA-bd_OB-fold"/>
</dbReference>
<evidence type="ECO:0000256" key="6">
    <source>
        <dbReference type="ARBA" id="ARBA00022806"/>
    </source>
</evidence>
<accession>A0A1H9Q0D0</accession>
<gene>
    <name evidence="18" type="ORF">SAMN05444126_10289</name>
</gene>
<dbReference type="SUPFAM" id="SSF50249">
    <property type="entry name" value="Nucleic acid-binding proteins"/>
    <property type="match status" value="1"/>
</dbReference>
<evidence type="ECO:0000256" key="2">
    <source>
        <dbReference type="ARBA" id="ARBA00017846"/>
    </source>
</evidence>
<dbReference type="GO" id="GO:0043138">
    <property type="term" value="F:3'-5' DNA helicase activity"/>
    <property type="evidence" value="ECO:0007669"/>
    <property type="project" value="UniProtKB-EC"/>
</dbReference>
<dbReference type="Gene3D" id="3.40.50.300">
    <property type="entry name" value="P-loop containing nucleotide triphosphate hydrolases"/>
    <property type="match status" value="2"/>
</dbReference>
<dbReference type="STRING" id="1464123.SAMN05444126_10289"/>
<reference evidence="19" key="1">
    <citation type="submission" date="2016-10" db="EMBL/GenBank/DDBJ databases">
        <authorList>
            <person name="de Groot N.N."/>
        </authorList>
    </citation>
    <scope>NUCLEOTIDE SEQUENCE [LARGE SCALE GENOMIC DNA]</scope>
    <source>
        <strain evidence="19">10nlg</strain>
    </source>
</reference>
<dbReference type="InterPro" id="IPR027417">
    <property type="entry name" value="P-loop_NTPase"/>
</dbReference>
<dbReference type="RefSeq" id="WP_245729694.1">
    <property type="nucleotide sequence ID" value="NZ_FOGV01000002.1"/>
</dbReference>
<dbReference type="NCBIfam" id="NF008168">
    <property type="entry name" value="PRK10917.2-2"/>
    <property type="match status" value="1"/>
</dbReference>
<keyword evidence="7 15" id="KW-0067">ATP-binding</keyword>
<dbReference type="PROSITE" id="PS51194">
    <property type="entry name" value="HELICASE_CTER"/>
    <property type="match status" value="1"/>
</dbReference>
<dbReference type="Proteomes" id="UP000199318">
    <property type="component" value="Unassembled WGS sequence"/>
</dbReference>
<keyword evidence="3 15" id="KW-0547">Nucleotide-binding</keyword>
<dbReference type="NCBIfam" id="NF008165">
    <property type="entry name" value="PRK10917.1-3"/>
    <property type="match status" value="1"/>
</dbReference>
<evidence type="ECO:0000256" key="11">
    <source>
        <dbReference type="ARBA" id="ARBA00023235"/>
    </source>
</evidence>
<evidence type="ECO:0000256" key="5">
    <source>
        <dbReference type="ARBA" id="ARBA00022801"/>
    </source>
</evidence>
<dbReference type="EC" id="5.6.2.4" evidence="13 15"/>
<evidence type="ECO:0000256" key="12">
    <source>
        <dbReference type="ARBA" id="ARBA00034617"/>
    </source>
</evidence>
<comment type="catalytic activity">
    <reaction evidence="12 15">
        <text>Couples ATP hydrolysis with the unwinding of duplex DNA by translocating in the 3'-5' direction.</text>
        <dbReference type="EC" id="5.6.2.4"/>
    </reaction>
</comment>
<protein>
    <recommendedName>
        <fullName evidence="2 15">ATP-dependent DNA helicase RecG</fullName>
        <ecNumber evidence="13 15">5.6.2.4</ecNumber>
    </recommendedName>
</protein>
<evidence type="ECO:0000256" key="4">
    <source>
        <dbReference type="ARBA" id="ARBA00022763"/>
    </source>
</evidence>
<evidence type="ECO:0000259" key="17">
    <source>
        <dbReference type="PROSITE" id="PS51194"/>
    </source>
</evidence>
<evidence type="ECO:0000256" key="7">
    <source>
        <dbReference type="ARBA" id="ARBA00022840"/>
    </source>
</evidence>
<keyword evidence="10 15" id="KW-0234">DNA repair</keyword>
<dbReference type="Pfam" id="PF00271">
    <property type="entry name" value="Helicase_C"/>
    <property type="match status" value="1"/>
</dbReference>
<evidence type="ECO:0000256" key="8">
    <source>
        <dbReference type="ARBA" id="ARBA00023125"/>
    </source>
</evidence>
<dbReference type="Pfam" id="PF19833">
    <property type="entry name" value="RecG_dom3_C"/>
    <property type="match status" value="1"/>
</dbReference>
<dbReference type="PANTHER" id="PTHR47964:SF1">
    <property type="entry name" value="ATP-DEPENDENT DNA HELICASE HOMOLOG RECG, CHLOROPLASTIC"/>
    <property type="match status" value="1"/>
</dbReference>
<evidence type="ECO:0000256" key="9">
    <source>
        <dbReference type="ARBA" id="ARBA00023172"/>
    </source>
</evidence>
<keyword evidence="11" id="KW-0413">Isomerase</keyword>
<evidence type="ECO:0000313" key="18">
    <source>
        <dbReference type="EMBL" id="SER53429.1"/>
    </source>
</evidence>
<dbReference type="InterPro" id="IPR004609">
    <property type="entry name" value="ATP-dep_DNA_helicase_RecG"/>
</dbReference>
<dbReference type="SMART" id="SM00487">
    <property type="entry name" value="DEXDc"/>
    <property type="match status" value="1"/>
</dbReference>
<proteinExistence type="inferred from homology"/>
<keyword evidence="9 15" id="KW-0233">DNA recombination</keyword>
<dbReference type="Pfam" id="PF17191">
    <property type="entry name" value="RecG_wedge"/>
    <property type="match status" value="1"/>
</dbReference>
<name>A0A1H9Q0D0_9BACI</name>
<evidence type="ECO:0000256" key="10">
    <source>
        <dbReference type="ARBA" id="ARBA00023204"/>
    </source>
</evidence>
<dbReference type="GO" id="GO:0003677">
    <property type="term" value="F:DNA binding"/>
    <property type="evidence" value="ECO:0007669"/>
    <property type="project" value="UniProtKB-KW"/>
</dbReference>
<organism evidence="18 19">
    <name type="scientific">Salisediminibacterium halotolerans</name>
    <dbReference type="NCBI Taxonomy" id="517425"/>
    <lineage>
        <taxon>Bacteria</taxon>
        <taxon>Bacillati</taxon>
        <taxon>Bacillota</taxon>
        <taxon>Bacilli</taxon>
        <taxon>Bacillales</taxon>
        <taxon>Bacillaceae</taxon>
        <taxon>Salisediminibacterium</taxon>
    </lineage>
</organism>
<dbReference type="PROSITE" id="PS51192">
    <property type="entry name" value="HELICASE_ATP_BIND_1"/>
    <property type="match status" value="1"/>
</dbReference>
<dbReference type="GO" id="GO:0006281">
    <property type="term" value="P:DNA repair"/>
    <property type="evidence" value="ECO:0007669"/>
    <property type="project" value="UniProtKB-UniRule"/>
</dbReference>
<dbReference type="InterPro" id="IPR045562">
    <property type="entry name" value="RecG_dom3_C"/>
</dbReference>
<keyword evidence="5 15" id="KW-0378">Hydrolase</keyword>
<keyword evidence="4 15" id="KW-0227">DNA damage</keyword>
<dbReference type="EMBL" id="FOGV01000002">
    <property type="protein sequence ID" value="SER53429.1"/>
    <property type="molecule type" value="Genomic_DNA"/>
</dbReference>
<dbReference type="GO" id="GO:0005524">
    <property type="term" value="F:ATP binding"/>
    <property type="evidence" value="ECO:0007669"/>
    <property type="project" value="UniProtKB-KW"/>
</dbReference>
<dbReference type="InterPro" id="IPR033454">
    <property type="entry name" value="RecG_wedge"/>
</dbReference>
<evidence type="ECO:0000256" key="3">
    <source>
        <dbReference type="ARBA" id="ARBA00022741"/>
    </source>
</evidence>
<dbReference type="GO" id="GO:0016887">
    <property type="term" value="F:ATP hydrolysis activity"/>
    <property type="evidence" value="ECO:0007669"/>
    <property type="project" value="RHEA"/>
</dbReference>
<dbReference type="SMART" id="SM00490">
    <property type="entry name" value="HELICc"/>
    <property type="match status" value="2"/>
</dbReference>
<keyword evidence="8" id="KW-0238">DNA-binding</keyword>
<keyword evidence="19" id="KW-1185">Reference proteome</keyword>
<dbReference type="InterPro" id="IPR047112">
    <property type="entry name" value="RecG/Mfd"/>
</dbReference>
<keyword evidence="6 15" id="KW-0347">Helicase</keyword>
<comment type="function">
    <text evidence="15">Plays a critical role in recombination and DNA repair. Helps process Holliday junction intermediates to mature products by catalyzing branch migration. Has replication fork regression activity, unwinds stalled or blocked replication forks to make a HJ that can be resolved. Has a DNA unwinding activity characteristic of a DNA helicase with 3'-5' polarity.</text>
</comment>
<comment type="catalytic activity">
    <reaction evidence="14 15">
        <text>ATP + H2O = ADP + phosphate + H(+)</text>
        <dbReference type="Rhea" id="RHEA:13065"/>
        <dbReference type="ChEBI" id="CHEBI:15377"/>
        <dbReference type="ChEBI" id="CHEBI:15378"/>
        <dbReference type="ChEBI" id="CHEBI:30616"/>
        <dbReference type="ChEBI" id="CHEBI:43474"/>
        <dbReference type="ChEBI" id="CHEBI:456216"/>
        <dbReference type="EC" id="5.6.2.4"/>
    </reaction>
</comment>
<evidence type="ECO:0000256" key="1">
    <source>
        <dbReference type="ARBA" id="ARBA00007504"/>
    </source>
</evidence>
<sequence>MNDPVTVLSGVGPKTAEQLEQMGIRTVADLLAHFPFRYENNEIRPLTDAEHGEQVTIQGDVHSEPELRFFGKKKSRLTVRVLVDGLLVKAVFFNQPYVKKQIALGDHIVLSGKLDRHRLMVNGAVLKPASKLEQGGLEPVYSLKGELKQRTLKKLIEEAFAFAEGRIAEILPESFLKQYKLMPREEAFFYMHFPKDETAFQQAKRRMVYEELLLFQLKMQWFRQQERQADEGIMKSWDKQALRSFTAGLGISLTGAQKRVLQEILDDMRGGERMNRLLQGDVGSGKTIVAAVALYASVLSGFQGALMVPTEILAEQHAVSLKELFAGTGVTVVHLSGSSPAKKRRETLEQLKEGAADIIVGTHALIQEGVDFANLGLVITDEQHRFGVNQRRVLREKGLHPDVLFMTATPIPRTLAITAFGDMDVSTIDELPEGRKPIKTHWGKRNMLPRVLDFIKREAEAGKQAYVICPLIEESEMLDVQNAIDLHSSIESALPELTVGLMHGRLHHEEKETIMTQFQENALQVLVSTTVVEVGVNVPNATVMVIYDADRFGLAQLHQLRGRVGRGADQSHCVLLADPKTEVGKERMSIMTETADGFELSQRDLELRGPGEFFGVKQSGLPRFKVADLVEDYRTLEAARADAAKLVESGSLWQAASCRKLFEQLAAEGLFNNERVD</sequence>
<dbReference type="CDD" id="cd04488">
    <property type="entry name" value="RecG_wedge_OBF"/>
    <property type="match status" value="1"/>
</dbReference>
<dbReference type="InterPro" id="IPR014001">
    <property type="entry name" value="Helicase_ATP-bd"/>
</dbReference>
<dbReference type="AlphaFoldDB" id="A0A1H9Q0D0"/>
<dbReference type="PANTHER" id="PTHR47964">
    <property type="entry name" value="ATP-DEPENDENT DNA HELICASE HOMOLOG RECG, CHLOROPLASTIC"/>
    <property type="match status" value="1"/>
</dbReference>
<dbReference type="Pfam" id="PF00270">
    <property type="entry name" value="DEAD"/>
    <property type="match status" value="1"/>
</dbReference>